<organism evidence="1">
    <name type="scientific">uncultured Acetobacteraceae bacterium</name>
    <dbReference type="NCBI Taxonomy" id="169975"/>
    <lineage>
        <taxon>Bacteria</taxon>
        <taxon>Pseudomonadati</taxon>
        <taxon>Pseudomonadota</taxon>
        <taxon>Alphaproteobacteria</taxon>
        <taxon>Acetobacterales</taxon>
        <taxon>Acetobacteraceae</taxon>
        <taxon>environmental samples</taxon>
    </lineage>
</organism>
<feature type="non-terminal residue" evidence="1">
    <location>
        <position position="1"/>
    </location>
</feature>
<proteinExistence type="predicted"/>
<reference evidence="1" key="1">
    <citation type="submission" date="2020-02" db="EMBL/GenBank/DDBJ databases">
        <authorList>
            <person name="Meier V. D."/>
        </authorList>
    </citation>
    <scope>NUCLEOTIDE SEQUENCE</scope>
    <source>
        <strain evidence="1">AVDCRST_MAG08</strain>
    </source>
</reference>
<name>A0A6J4HUI5_9PROT</name>
<dbReference type="EMBL" id="CADCTG010000114">
    <property type="protein sequence ID" value="CAA9231449.1"/>
    <property type="molecule type" value="Genomic_DNA"/>
</dbReference>
<evidence type="ECO:0000313" key="1">
    <source>
        <dbReference type="EMBL" id="CAA9231449.1"/>
    </source>
</evidence>
<accession>A0A6J4HUI5</accession>
<sequence>GGTRQDRDWAGPGLRCVHRRRCRGAAGAPAARLRRLAPPLRRV</sequence>
<protein>
    <submittedName>
        <fullName evidence="1">Uncharacterized protein</fullName>
    </submittedName>
</protein>
<dbReference type="AlphaFoldDB" id="A0A6J4HUI5"/>
<gene>
    <name evidence="1" type="ORF">AVDCRST_MAG08-1128</name>
</gene>
<feature type="non-terminal residue" evidence="1">
    <location>
        <position position="43"/>
    </location>
</feature>